<dbReference type="Gene3D" id="3.30.420.10">
    <property type="entry name" value="Ribonuclease H-like superfamily/Ribonuclease H"/>
    <property type="match status" value="1"/>
</dbReference>
<dbReference type="GO" id="GO:0004523">
    <property type="term" value="F:RNA-DNA hybrid ribonuclease activity"/>
    <property type="evidence" value="ECO:0007669"/>
    <property type="project" value="InterPro"/>
</dbReference>
<evidence type="ECO:0000256" key="4">
    <source>
        <dbReference type="ARBA" id="ARBA00022759"/>
    </source>
</evidence>
<evidence type="ECO:0000256" key="3">
    <source>
        <dbReference type="ARBA" id="ARBA00022722"/>
    </source>
</evidence>
<evidence type="ECO:0000256" key="6">
    <source>
        <dbReference type="ARBA" id="ARBA00022918"/>
    </source>
</evidence>
<dbReference type="AlphaFoldDB" id="A0AAV7WW80"/>
<dbReference type="Pfam" id="PF00075">
    <property type="entry name" value="RNase_H"/>
    <property type="match status" value="1"/>
</dbReference>
<accession>A0AAV7WW80</accession>
<evidence type="ECO:0000256" key="2">
    <source>
        <dbReference type="ARBA" id="ARBA00022695"/>
    </source>
</evidence>
<dbReference type="SUPFAM" id="SSF53098">
    <property type="entry name" value="Ribonuclease H-like"/>
    <property type="match status" value="1"/>
</dbReference>
<dbReference type="PROSITE" id="PS50879">
    <property type="entry name" value="RNASE_H_1"/>
    <property type="match status" value="1"/>
</dbReference>
<keyword evidence="5" id="KW-0378">Hydrolase</keyword>
<dbReference type="PANTHER" id="PTHR41694">
    <property type="entry name" value="ENDOGENOUS RETROVIRUS GROUP K MEMBER POL PROTEIN"/>
    <property type="match status" value="1"/>
</dbReference>
<evidence type="ECO:0000313" key="8">
    <source>
        <dbReference type="EMBL" id="KAJ1217227.1"/>
    </source>
</evidence>
<dbReference type="GO" id="GO:0003964">
    <property type="term" value="F:RNA-directed DNA polymerase activity"/>
    <property type="evidence" value="ECO:0007669"/>
    <property type="project" value="UniProtKB-KW"/>
</dbReference>
<evidence type="ECO:0000313" key="9">
    <source>
        <dbReference type="Proteomes" id="UP001066276"/>
    </source>
</evidence>
<gene>
    <name evidence="8" type="ORF">NDU88_004822</name>
</gene>
<dbReference type="InterPro" id="IPR012337">
    <property type="entry name" value="RNaseH-like_sf"/>
</dbReference>
<dbReference type="InterPro" id="IPR036397">
    <property type="entry name" value="RNaseH_sf"/>
</dbReference>
<keyword evidence="9" id="KW-1185">Reference proteome</keyword>
<reference evidence="8" key="1">
    <citation type="journal article" date="2022" name="bioRxiv">
        <title>Sequencing and chromosome-scale assembly of the giantPleurodeles waltlgenome.</title>
        <authorList>
            <person name="Brown T."/>
            <person name="Elewa A."/>
            <person name="Iarovenko S."/>
            <person name="Subramanian E."/>
            <person name="Araus A.J."/>
            <person name="Petzold A."/>
            <person name="Susuki M."/>
            <person name="Suzuki K.-i.T."/>
            <person name="Hayashi T."/>
            <person name="Toyoda A."/>
            <person name="Oliveira C."/>
            <person name="Osipova E."/>
            <person name="Leigh N.D."/>
            <person name="Simon A."/>
            <person name="Yun M.H."/>
        </authorList>
    </citation>
    <scope>NUCLEOTIDE SEQUENCE</scope>
    <source>
        <strain evidence="8">20211129_DDA</strain>
        <tissue evidence="8">Liver</tissue>
    </source>
</reference>
<sequence length="648" mass="72533">MLPADRASKLRSIVCKAIHSVVSASELLDNMKGWMEKEQLYFTEAFGTEVIELFRKYSDELEPDDVAADHKQMRDGLFVFSQVADAIRRLVKLCVAAVRLQEEKRAVDVVAQTSQTGGVQAPIFGTDKTMIVHAKPMREAAPLYVPPKGSGTSDDKTSVDAKGYFIYNWMYTPWNRADVMALNTALPDPQKKPAAFYEEVEGAISSCTMTLADIDLFFGLILPPDMWRTVHKVDDRVVFGASWKELEQMDGDREPAKKLYQLILDLPANILVKLKTIIPPKKIDWTVLASCKQKADESVSDFFTCFEEAFHDFSGQLLSDDTGKHLFVDKYVANLLLGIASRLKASESSWTTSTPVSLLTMAQYYECQALEAKGSEDKKIKELKTKVMMAQAYGLPFRDRTTSAAYAITTIHTVVETARIPQKLAQAAELIALTRACELSTDLCVNIYTDSRYAYGVTHDFGLLWKERGFLTSHGMQIMHGELVHNLLTALTYPKKIAIVKCSAHKRVTDTIGQGNALADRVARETAMQQSTTSMYVAKSQAERWHNARQDVLDIQKSASVKEREQWSEEGELDDEGCWRNKQMDKWKLPIDFVQPMVQMAHGLAHVGASTITELLKQVSEHPEISSTAKRVVQSCLICLQYNPGKGA</sequence>
<evidence type="ECO:0000259" key="7">
    <source>
        <dbReference type="PROSITE" id="PS50879"/>
    </source>
</evidence>
<evidence type="ECO:0000256" key="5">
    <source>
        <dbReference type="ARBA" id="ARBA00022801"/>
    </source>
</evidence>
<proteinExistence type="predicted"/>
<keyword evidence="1" id="KW-0808">Transferase</keyword>
<protein>
    <recommendedName>
        <fullName evidence="7">RNase H type-1 domain-containing protein</fullName>
    </recommendedName>
</protein>
<name>A0AAV7WW80_PLEWA</name>
<dbReference type="Proteomes" id="UP001066276">
    <property type="component" value="Chromosome 1_1"/>
</dbReference>
<dbReference type="EMBL" id="JANPWB010000001">
    <property type="protein sequence ID" value="KAJ1217227.1"/>
    <property type="molecule type" value="Genomic_DNA"/>
</dbReference>
<comment type="caution">
    <text evidence="8">The sequence shown here is derived from an EMBL/GenBank/DDBJ whole genome shotgun (WGS) entry which is preliminary data.</text>
</comment>
<keyword evidence="4" id="KW-0255">Endonuclease</keyword>
<keyword evidence="3" id="KW-0540">Nuclease</keyword>
<dbReference type="GO" id="GO:0003676">
    <property type="term" value="F:nucleic acid binding"/>
    <property type="evidence" value="ECO:0007669"/>
    <property type="project" value="InterPro"/>
</dbReference>
<dbReference type="InterPro" id="IPR002156">
    <property type="entry name" value="RNaseH_domain"/>
</dbReference>
<dbReference type="Gene3D" id="1.10.340.70">
    <property type="match status" value="1"/>
</dbReference>
<dbReference type="PANTHER" id="PTHR41694:SF5">
    <property type="entry name" value="RIBONUCLEASE H"/>
    <property type="match status" value="1"/>
</dbReference>
<organism evidence="8 9">
    <name type="scientific">Pleurodeles waltl</name>
    <name type="common">Iberian ribbed newt</name>
    <dbReference type="NCBI Taxonomy" id="8319"/>
    <lineage>
        <taxon>Eukaryota</taxon>
        <taxon>Metazoa</taxon>
        <taxon>Chordata</taxon>
        <taxon>Craniata</taxon>
        <taxon>Vertebrata</taxon>
        <taxon>Euteleostomi</taxon>
        <taxon>Amphibia</taxon>
        <taxon>Batrachia</taxon>
        <taxon>Caudata</taxon>
        <taxon>Salamandroidea</taxon>
        <taxon>Salamandridae</taxon>
        <taxon>Pleurodelinae</taxon>
        <taxon>Pleurodeles</taxon>
    </lineage>
</organism>
<keyword evidence="2" id="KW-0548">Nucleotidyltransferase</keyword>
<keyword evidence="6" id="KW-0695">RNA-directed DNA polymerase</keyword>
<evidence type="ECO:0000256" key="1">
    <source>
        <dbReference type="ARBA" id="ARBA00022679"/>
    </source>
</evidence>
<feature type="domain" description="RNase H type-1" evidence="7">
    <location>
        <begin position="390"/>
        <end position="528"/>
    </location>
</feature>